<gene>
    <name evidence="7" type="ORF">SEMRO_1372_G267130.2</name>
</gene>
<feature type="region of interest" description="Disordered" evidence="4">
    <location>
        <begin position="119"/>
        <end position="176"/>
    </location>
</feature>
<dbReference type="GO" id="GO:0003729">
    <property type="term" value="F:mRNA binding"/>
    <property type="evidence" value="ECO:0007669"/>
    <property type="project" value="TreeGrafter"/>
</dbReference>
<accession>A0A9N8EN66</accession>
<dbReference type="PANTHER" id="PTHR10724:SF7">
    <property type="entry name" value="SMALL RIBOSOMAL SUBUNIT PROTEIN BS1C"/>
    <property type="match status" value="1"/>
</dbReference>
<dbReference type="OrthoDB" id="412781at2759"/>
<dbReference type="Proteomes" id="UP001153069">
    <property type="component" value="Unassembled WGS sequence"/>
</dbReference>
<dbReference type="PROSITE" id="PS50126">
    <property type="entry name" value="S1"/>
    <property type="match status" value="1"/>
</dbReference>
<dbReference type="SUPFAM" id="SSF50249">
    <property type="entry name" value="Nucleic acid-binding proteins"/>
    <property type="match status" value="2"/>
</dbReference>
<proteinExistence type="inferred from homology"/>
<dbReference type="SMART" id="SM00316">
    <property type="entry name" value="S1"/>
    <property type="match status" value="2"/>
</dbReference>
<evidence type="ECO:0000313" key="7">
    <source>
        <dbReference type="EMBL" id="CAB9523059.1"/>
    </source>
</evidence>
<dbReference type="GO" id="GO:0006412">
    <property type="term" value="P:translation"/>
    <property type="evidence" value="ECO:0007669"/>
    <property type="project" value="TreeGrafter"/>
</dbReference>
<feature type="compositionally biased region" description="Low complexity" evidence="4">
    <location>
        <begin position="55"/>
        <end position="67"/>
    </location>
</feature>
<evidence type="ECO:0000259" key="6">
    <source>
        <dbReference type="PROSITE" id="PS50126"/>
    </source>
</evidence>
<dbReference type="GO" id="GO:0003735">
    <property type="term" value="F:structural constituent of ribosome"/>
    <property type="evidence" value="ECO:0007669"/>
    <property type="project" value="TreeGrafter"/>
</dbReference>
<feature type="compositionally biased region" description="Basic residues" evidence="4">
    <location>
        <begin position="68"/>
        <end position="82"/>
    </location>
</feature>
<dbReference type="PANTHER" id="PTHR10724">
    <property type="entry name" value="30S RIBOSOMAL PROTEIN S1"/>
    <property type="match status" value="1"/>
</dbReference>
<protein>
    <recommendedName>
        <fullName evidence="6">S1 motif domain-containing protein</fullName>
    </recommendedName>
</protein>
<dbReference type="Gene3D" id="2.40.50.140">
    <property type="entry name" value="Nucleic acid-binding proteins"/>
    <property type="match status" value="2"/>
</dbReference>
<dbReference type="InterPro" id="IPR050437">
    <property type="entry name" value="Ribos_protein_bS1-like"/>
</dbReference>
<keyword evidence="5" id="KW-0732">Signal</keyword>
<evidence type="ECO:0000256" key="3">
    <source>
        <dbReference type="ARBA" id="ARBA00023274"/>
    </source>
</evidence>
<evidence type="ECO:0000256" key="4">
    <source>
        <dbReference type="SAM" id="MobiDB-lite"/>
    </source>
</evidence>
<dbReference type="EMBL" id="CAICTM010001370">
    <property type="protein sequence ID" value="CAB9523059.1"/>
    <property type="molecule type" value="Genomic_DNA"/>
</dbReference>
<comment type="caution">
    <text evidence="7">The sequence shown here is derived from an EMBL/GenBank/DDBJ whole genome shotgun (WGS) entry which is preliminary data.</text>
</comment>
<sequence length="413" mass="45551">MTRQQSGRAAAVLVCAYVLLLTNQAVHGFTFHQYGAPVAGPLMASTLTEAPAETQNKAPPKAAAAPAQRRRRAKNKQFLMKKWKAEQASAKTAKKRKAAREKDSQFVSAVGLTVSKIQDKATKSKKKTTAKQKTPQKSSKVVEKGKGKSNRNIANNSNKRKDKAPPKKDGKLSWTKLVPGSKVSGTVVKKLPYGVLVQTEYDVPGRTPGCVFLHNNQMADSVKGNGKDSAETKGMSVGSQVKNARVITVNREKGTVNVSLEARSTKRMISKQVSSSPRVGDEVEGKVVRLQQYGAFIDIGYNRNALLHISRMTMYKVLNIADHVKVGQTVKVRILRASNDSKDIAVSMLSKENDAFVDRRELQSKRMVLWQQVVNSANGEDLERTKRELLEIDRLIWDQFLAPKDAGPRSMEV</sequence>
<evidence type="ECO:0000256" key="1">
    <source>
        <dbReference type="ARBA" id="ARBA00006767"/>
    </source>
</evidence>
<dbReference type="GO" id="GO:0005840">
    <property type="term" value="C:ribosome"/>
    <property type="evidence" value="ECO:0007669"/>
    <property type="project" value="UniProtKB-KW"/>
</dbReference>
<feature type="domain" description="S1 motif" evidence="6">
    <location>
        <begin position="280"/>
        <end position="349"/>
    </location>
</feature>
<evidence type="ECO:0000313" key="8">
    <source>
        <dbReference type="Proteomes" id="UP001153069"/>
    </source>
</evidence>
<evidence type="ECO:0000256" key="5">
    <source>
        <dbReference type="SAM" id="SignalP"/>
    </source>
</evidence>
<comment type="similarity">
    <text evidence="1">Belongs to the bacterial ribosomal protein bS1 family.</text>
</comment>
<reference evidence="7" key="1">
    <citation type="submission" date="2020-06" db="EMBL/GenBank/DDBJ databases">
        <authorList>
            <consortium name="Plant Systems Biology data submission"/>
        </authorList>
    </citation>
    <scope>NUCLEOTIDE SEQUENCE</scope>
    <source>
        <strain evidence="7">D6</strain>
    </source>
</reference>
<dbReference type="GO" id="GO:1990904">
    <property type="term" value="C:ribonucleoprotein complex"/>
    <property type="evidence" value="ECO:0007669"/>
    <property type="project" value="UniProtKB-KW"/>
</dbReference>
<feature type="chain" id="PRO_5040387414" description="S1 motif domain-containing protein" evidence="5">
    <location>
        <begin position="29"/>
        <end position="413"/>
    </location>
</feature>
<dbReference type="InterPro" id="IPR003029">
    <property type="entry name" value="S1_domain"/>
</dbReference>
<keyword evidence="3" id="KW-0687">Ribonucleoprotein</keyword>
<keyword evidence="8" id="KW-1185">Reference proteome</keyword>
<name>A0A9N8EN66_9STRA</name>
<keyword evidence="2" id="KW-0689">Ribosomal protein</keyword>
<dbReference type="InterPro" id="IPR012340">
    <property type="entry name" value="NA-bd_OB-fold"/>
</dbReference>
<feature type="region of interest" description="Disordered" evidence="4">
    <location>
        <begin position="50"/>
        <end position="105"/>
    </location>
</feature>
<dbReference type="AlphaFoldDB" id="A0A9N8EN66"/>
<organism evidence="7 8">
    <name type="scientific">Seminavis robusta</name>
    <dbReference type="NCBI Taxonomy" id="568900"/>
    <lineage>
        <taxon>Eukaryota</taxon>
        <taxon>Sar</taxon>
        <taxon>Stramenopiles</taxon>
        <taxon>Ochrophyta</taxon>
        <taxon>Bacillariophyta</taxon>
        <taxon>Bacillariophyceae</taxon>
        <taxon>Bacillariophycidae</taxon>
        <taxon>Naviculales</taxon>
        <taxon>Naviculaceae</taxon>
        <taxon>Seminavis</taxon>
    </lineage>
</organism>
<evidence type="ECO:0000256" key="2">
    <source>
        <dbReference type="ARBA" id="ARBA00022980"/>
    </source>
</evidence>
<dbReference type="Pfam" id="PF00575">
    <property type="entry name" value="S1"/>
    <property type="match status" value="1"/>
</dbReference>
<feature type="signal peptide" evidence="5">
    <location>
        <begin position="1"/>
        <end position="28"/>
    </location>
</feature>